<evidence type="ECO:0000256" key="1">
    <source>
        <dbReference type="ARBA" id="ARBA00022679"/>
    </source>
</evidence>
<dbReference type="InterPro" id="IPR011009">
    <property type="entry name" value="Kinase-like_dom_sf"/>
</dbReference>
<dbReference type="Gene3D" id="3.30.200.20">
    <property type="entry name" value="Phosphorylase Kinase, domain 1"/>
    <property type="match status" value="1"/>
</dbReference>
<dbReference type="InterPro" id="IPR017441">
    <property type="entry name" value="Protein_kinase_ATP_BS"/>
</dbReference>
<dbReference type="SMART" id="SM00220">
    <property type="entry name" value="S_TKc"/>
    <property type="match status" value="1"/>
</dbReference>
<dbReference type="EC" id="2.7.11.1" evidence="8"/>
<dbReference type="Pfam" id="PF00069">
    <property type="entry name" value="Pkinase"/>
    <property type="match status" value="1"/>
</dbReference>
<evidence type="ECO:0000313" key="9">
    <source>
        <dbReference type="Proteomes" id="UP001596270"/>
    </source>
</evidence>
<evidence type="ECO:0000256" key="6">
    <source>
        <dbReference type="SAM" id="MobiDB-lite"/>
    </source>
</evidence>
<sequence>MSLKKLGRYDLIRVLGKGAMGLVYEGRDPNLDRRVAIKTIKVENLSDESAAEYEVRFRTEARSAARLQHPNIVSVYDSDRDGDIAFLVMEFIQGDDLKHHLDKGELYTLEQTLGIMGDLLSALDYAHRQNIVHRDIKPANLLMESDGRVKLTDFGVARIQDSGEATRTQGSIVGTLKYMSPEQLQGRPIDARADLFAAGVVLYQLLTGKRPFDGDTDFAVIQKIVAHNPEAATSYNPKLPPAIDAVVARALAKARDQRFATAQEFSAALQAACREAADATVVPPASSNGQGGNATWTATLMAGESLVSSQSGTSSSASTVTQEVELVYWKDIKDSDDVEDIQGFLAKFPSGIYADLARRRLKKLGVLPDGDDSGVGSRPGTVTQLNPGLAAQMEETVLMPKADAADRQALEATVAQFAAAASLADDAEATRLGVLPPAAGVPAPPQQASPATATSRPARPKAMVFAIAGAVVLAVAGIAFKLFPGPGPAGPVSATGGPASAVAGDASLAAPGAMAAEPVKEAAMVPAVAIAASAPALAASRTAAAASAAAAKKAASDKDKLAKQAPAKAVPVTAAAAAATTAAEHAAPAAPASPRQACEDRMLLGFQICMAEQCAKPAFVNHAICVERRAMEQQRREADRIR</sequence>
<accession>A0ABW1TZ68</accession>
<dbReference type="CDD" id="cd14014">
    <property type="entry name" value="STKc_PknB_like"/>
    <property type="match status" value="1"/>
</dbReference>
<keyword evidence="4 5" id="KW-0067">ATP-binding</keyword>
<evidence type="ECO:0000256" key="3">
    <source>
        <dbReference type="ARBA" id="ARBA00022777"/>
    </source>
</evidence>
<feature type="region of interest" description="Disordered" evidence="6">
    <location>
        <begin position="435"/>
        <end position="455"/>
    </location>
</feature>
<evidence type="ECO:0000313" key="8">
    <source>
        <dbReference type="EMBL" id="MFC6282510.1"/>
    </source>
</evidence>
<organism evidence="8 9">
    <name type="scientific">Polaromonas aquatica</name>
    <dbReference type="NCBI Taxonomy" id="332657"/>
    <lineage>
        <taxon>Bacteria</taxon>
        <taxon>Pseudomonadati</taxon>
        <taxon>Pseudomonadota</taxon>
        <taxon>Betaproteobacteria</taxon>
        <taxon>Burkholderiales</taxon>
        <taxon>Comamonadaceae</taxon>
        <taxon>Polaromonas</taxon>
    </lineage>
</organism>
<dbReference type="Gene3D" id="1.10.510.10">
    <property type="entry name" value="Transferase(Phosphotransferase) domain 1"/>
    <property type="match status" value="1"/>
</dbReference>
<protein>
    <submittedName>
        <fullName evidence="8">Serine/threonine-protein kinase</fullName>
        <ecNumber evidence="8">2.7.11.1</ecNumber>
    </submittedName>
</protein>
<evidence type="ECO:0000259" key="7">
    <source>
        <dbReference type="PROSITE" id="PS50011"/>
    </source>
</evidence>
<dbReference type="EMBL" id="JBHSRS010000078">
    <property type="protein sequence ID" value="MFC6282510.1"/>
    <property type="molecule type" value="Genomic_DNA"/>
</dbReference>
<dbReference type="SUPFAM" id="SSF56112">
    <property type="entry name" value="Protein kinase-like (PK-like)"/>
    <property type="match status" value="1"/>
</dbReference>
<evidence type="ECO:0000256" key="2">
    <source>
        <dbReference type="ARBA" id="ARBA00022741"/>
    </source>
</evidence>
<dbReference type="PANTHER" id="PTHR43289:SF6">
    <property type="entry name" value="SERINE_THREONINE-PROTEIN KINASE NEKL-3"/>
    <property type="match status" value="1"/>
</dbReference>
<dbReference type="PROSITE" id="PS00107">
    <property type="entry name" value="PROTEIN_KINASE_ATP"/>
    <property type="match status" value="1"/>
</dbReference>
<gene>
    <name evidence="8" type="ORF">ACFQND_14895</name>
</gene>
<dbReference type="PANTHER" id="PTHR43289">
    <property type="entry name" value="MITOGEN-ACTIVATED PROTEIN KINASE KINASE KINASE 20-RELATED"/>
    <property type="match status" value="1"/>
</dbReference>
<dbReference type="RefSeq" id="WP_371436681.1">
    <property type="nucleotide sequence ID" value="NZ_JBHSRS010000078.1"/>
</dbReference>
<name>A0ABW1TZ68_9BURK</name>
<comment type="caution">
    <text evidence="8">The sequence shown here is derived from an EMBL/GenBank/DDBJ whole genome shotgun (WGS) entry which is preliminary data.</text>
</comment>
<feature type="binding site" evidence="5">
    <location>
        <position position="38"/>
    </location>
    <ligand>
        <name>ATP</name>
        <dbReference type="ChEBI" id="CHEBI:30616"/>
    </ligand>
</feature>
<dbReference type="Proteomes" id="UP001596270">
    <property type="component" value="Unassembled WGS sequence"/>
</dbReference>
<keyword evidence="1 8" id="KW-0808">Transferase</keyword>
<keyword evidence="3 8" id="KW-0418">Kinase</keyword>
<keyword evidence="9" id="KW-1185">Reference proteome</keyword>
<dbReference type="PROSITE" id="PS50011">
    <property type="entry name" value="PROTEIN_KINASE_DOM"/>
    <property type="match status" value="1"/>
</dbReference>
<keyword evidence="2 5" id="KW-0547">Nucleotide-binding</keyword>
<reference evidence="9" key="1">
    <citation type="journal article" date="2019" name="Int. J. Syst. Evol. Microbiol.">
        <title>The Global Catalogue of Microorganisms (GCM) 10K type strain sequencing project: providing services to taxonomists for standard genome sequencing and annotation.</title>
        <authorList>
            <consortium name="The Broad Institute Genomics Platform"/>
            <consortium name="The Broad Institute Genome Sequencing Center for Infectious Disease"/>
            <person name="Wu L."/>
            <person name="Ma J."/>
        </authorList>
    </citation>
    <scope>NUCLEOTIDE SEQUENCE [LARGE SCALE GENOMIC DNA]</scope>
    <source>
        <strain evidence="9">CCUG 39402</strain>
    </source>
</reference>
<evidence type="ECO:0000256" key="4">
    <source>
        <dbReference type="ARBA" id="ARBA00022840"/>
    </source>
</evidence>
<dbReference type="PROSITE" id="PS00108">
    <property type="entry name" value="PROTEIN_KINASE_ST"/>
    <property type="match status" value="1"/>
</dbReference>
<dbReference type="InterPro" id="IPR008271">
    <property type="entry name" value="Ser/Thr_kinase_AS"/>
</dbReference>
<dbReference type="InterPro" id="IPR000719">
    <property type="entry name" value="Prot_kinase_dom"/>
</dbReference>
<feature type="domain" description="Protein kinase" evidence="7">
    <location>
        <begin position="9"/>
        <end position="269"/>
    </location>
</feature>
<dbReference type="GO" id="GO:0004674">
    <property type="term" value="F:protein serine/threonine kinase activity"/>
    <property type="evidence" value="ECO:0007669"/>
    <property type="project" value="UniProtKB-EC"/>
</dbReference>
<proteinExistence type="predicted"/>
<evidence type="ECO:0000256" key="5">
    <source>
        <dbReference type="PROSITE-ProRule" id="PRU10141"/>
    </source>
</evidence>